<dbReference type="InterPro" id="IPR001279">
    <property type="entry name" value="Metallo-B-lactamas"/>
</dbReference>
<dbReference type="PANTHER" id="PTHR30619">
    <property type="entry name" value="DNA INTERNALIZATION/COMPETENCE PROTEIN COMEC/REC2"/>
    <property type="match status" value="1"/>
</dbReference>
<dbReference type="SMART" id="SM00849">
    <property type="entry name" value="Lactamase_B"/>
    <property type="match status" value="1"/>
</dbReference>
<dbReference type="SUPFAM" id="SSF56281">
    <property type="entry name" value="Metallo-hydrolase/oxidoreductase"/>
    <property type="match status" value="1"/>
</dbReference>
<dbReference type="InterPro" id="IPR036866">
    <property type="entry name" value="RibonucZ/Hydroxyglut_hydro"/>
</dbReference>
<keyword evidence="2" id="KW-1003">Cell membrane</keyword>
<feature type="transmembrane region" description="Helical" evidence="6">
    <location>
        <begin position="274"/>
        <end position="295"/>
    </location>
</feature>
<feature type="transmembrane region" description="Helical" evidence="6">
    <location>
        <begin position="377"/>
        <end position="397"/>
    </location>
</feature>
<evidence type="ECO:0000259" key="7">
    <source>
        <dbReference type="SMART" id="SM00849"/>
    </source>
</evidence>
<evidence type="ECO:0000256" key="5">
    <source>
        <dbReference type="ARBA" id="ARBA00023136"/>
    </source>
</evidence>
<evidence type="ECO:0000256" key="1">
    <source>
        <dbReference type="ARBA" id="ARBA00004651"/>
    </source>
</evidence>
<dbReference type="PANTHER" id="PTHR30619:SF1">
    <property type="entry name" value="RECOMBINATION PROTEIN 2"/>
    <property type="match status" value="1"/>
</dbReference>
<organism evidence="8 9">
    <name type="scientific">Denitromonas iodatirespirans</name>
    <dbReference type="NCBI Taxonomy" id="2795389"/>
    <lineage>
        <taxon>Bacteria</taxon>
        <taxon>Pseudomonadati</taxon>
        <taxon>Pseudomonadota</taxon>
        <taxon>Betaproteobacteria</taxon>
        <taxon>Rhodocyclales</taxon>
        <taxon>Zoogloeaceae</taxon>
        <taxon>Denitromonas</taxon>
    </lineage>
</organism>
<evidence type="ECO:0000256" key="4">
    <source>
        <dbReference type="ARBA" id="ARBA00022989"/>
    </source>
</evidence>
<keyword evidence="4 6" id="KW-1133">Transmembrane helix</keyword>
<dbReference type="InterPro" id="IPR052159">
    <property type="entry name" value="Competence_DNA_uptake"/>
</dbReference>
<dbReference type="InterPro" id="IPR035681">
    <property type="entry name" value="ComA-like_MBL"/>
</dbReference>
<feature type="transmembrane region" description="Helical" evidence="6">
    <location>
        <begin position="409"/>
        <end position="429"/>
    </location>
</feature>
<dbReference type="RefSeq" id="WP_214363341.1">
    <property type="nucleotide sequence ID" value="NZ_JAEKFT010000029.1"/>
</dbReference>
<dbReference type="Pfam" id="PF13567">
    <property type="entry name" value="DUF4131"/>
    <property type="match status" value="1"/>
</dbReference>
<dbReference type="Pfam" id="PF00753">
    <property type="entry name" value="Lactamase_B"/>
    <property type="match status" value="1"/>
</dbReference>
<evidence type="ECO:0000256" key="2">
    <source>
        <dbReference type="ARBA" id="ARBA00022475"/>
    </source>
</evidence>
<feature type="transmembrane region" description="Helical" evidence="6">
    <location>
        <begin position="301"/>
        <end position="320"/>
    </location>
</feature>
<feature type="domain" description="Metallo-beta-lactamase" evidence="7">
    <location>
        <begin position="521"/>
        <end position="709"/>
    </location>
</feature>
<dbReference type="GO" id="GO:0005886">
    <property type="term" value="C:plasma membrane"/>
    <property type="evidence" value="ECO:0007669"/>
    <property type="project" value="UniProtKB-SubCell"/>
</dbReference>
<accession>A0A944DIB7</accession>
<protein>
    <submittedName>
        <fullName evidence="8">DNA internalization-related competence protein ComEC/Rec2</fullName>
    </submittedName>
</protein>
<comment type="subcellular location">
    <subcellularLocation>
        <location evidence="1">Cell membrane</location>
        <topology evidence="1">Multi-pass membrane protein</topology>
    </subcellularLocation>
</comment>
<reference evidence="9" key="1">
    <citation type="journal article" date="2022" name="ISME J.">
        <title>Genetic and phylogenetic analysis of dissimilatory iodate-reducing bacteria identifies potential niches across the world's oceans.</title>
        <authorList>
            <person name="Reyes-Umana V."/>
            <person name="Henning Z."/>
            <person name="Lee K."/>
            <person name="Barnum T.P."/>
            <person name="Coates J.D."/>
        </authorList>
    </citation>
    <scope>NUCLEOTIDE SEQUENCE [LARGE SCALE GENOMIC DNA]</scope>
    <source>
        <strain evidence="9">IR12</strain>
    </source>
</reference>
<dbReference type="InterPro" id="IPR004797">
    <property type="entry name" value="Competence_ComEC/Rec2"/>
</dbReference>
<dbReference type="GO" id="GO:0030420">
    <property type="term" value="P:establishment of competence for transformation"/>
    <property type="evidence" value="ECO:0007669"/>
    <property type="project" value="InterPro"/>
</dbReference>
<evidence type="ECO:0000256" key="3">
    <source>
        <dbReference type="ARBA" id="ARBA00022692"/>
    </source>
</evidence>
<feature type="transmembrane region" description="Helical" evidence="6">
    <location>
        <begin position="466"/>
        <end position="482"/>
    </location>
</feature>
<proteinExistence type="predicted"/>
<evidence type="ECO:0000313" key="8">
    <source>
        <dbReference type="EMBL" id="MBT0963408.1"/>
    </source>
</evidence>
<sequence>MQMAIFGVLLALLAVQQRATVLSLGGCAALLAAAAMLAIGYRRVSSRRGRAFACLALGIAVGFAYGSARAHWRLADQLDPALDGVTLSLAGQVRGLVQHRADGVRFAFVPDAGVAGVPRRIAVSWYPDAAAPIPALAPGQPVVLELRLKRVRSQRNPGGFDYAGHLFAEGVGALGYARTVERLAAPPATDLAARIDRWRDDIRRRIAVLVPPDAVGVLTAMAVGDQGGISDTQWTILRNTGTAHLVAISGLHVSIVAALLGGLWGWLWRRFPAAVLWLPAQRASVVAAALAAVVYGALAGFGVPVTRSLLMLLIVCAAWMSARRPTPGRVLMLALLGVMLFDPWCVLAAGFWLSFGAVAALLLVLSGRHGVRGRVGAFAVAQLSVTCLTAPVLLVLFGQMSLVSPLANALAIPLVSLVVVPLVLAGAVLPIDGLLLLAALVMGVLMDMLAWAAAWPWSVWTRATPPVALVVLALAGSAWALLPRGTPWRTLGWLAWLPALLWLPARPAPGTFEARVLDVGQGLAVHVRTASRDMLYDSGPSYYRGGDAGARHVLPYLQGLGLRQLDLMVISHDDKDHAGGARSVLAGIDVQATIAGEGVRLETPVPGRPCHAGEGWTWDGVTFRFLHPASGEAYRKDNDRSCVLHISTQSGALLLPGDIESRIEQHLAEQGRWPPSSVVVAPHHGSRSSSSDALVDAAGARAVVFSSAHGNAFGHPAAAVVARWQAAGAEVWRTDTQGAVWLRIDSSGVRLGAEAAENLRYWHPQQLSAAAADARLETASPAE</sequence>
<dbReference type="Pfam" id="PF03772">
    <property type="entry name" value="Competence"/>
    <property type="match status" value="1"/>
</dbReference>
<dbReference type="Proteomes" id="UP000694660">
    <property type="component" value="Unassembled WGS sequence"/>
</dbReference>
<dbReference type="EMBL" id="JAEKFT010000029">
    <property type="protein sequence ID" value="MBT0963408.1"/>
    <property type="molecule type" value="Genomic_DNA"/>
</dbReference>
<dbReference type="InterPro" id="IPR004477">
    <property type="entry name" value="ComEC_N"/>
</dbReference>
<dbReference type="InterPro" id="IPR025405">
    <property type="entry name" value="DUF4131"/>
</dbReference>
<keyword evidence="5 6" id="KW-0472">Membrane</keyword>
<gene>
    <name evidence="8" type="ORF">I8J34_19665</name>
</gene>
<comment type="caution">
    <text evidence="8">The sequence shown here is derived from an EMBL/GenBank/DDBJ whole genome shotgun (WGS) entry which is preliminary data.</text>
</comment>
<dbReference type="NCBIfam" id="TIGR00360">
    <property type="entry name" value="ComEC_N-term"/>
    <property type="match status" value="1"/>
</dbReference>
<dbReference type="Gene3D" id="3.60.15.10">
    <property type="entry name" value="Ribonuclease Z/Hydroxyacylglutathione hydrolase-like"/>
    <property type="match status" value="1"/>
</dbReference>
<dbReference type="NCBIfam" id="TIGR00361">
    <property type="entry name" value="ComEC_Rec2"/>
    <property type="match status" value="1"/>
</dbReference>
<keyword evidence="9" id="KW-1185">Reference proteome</keyword>
<evidence type="ECO:0000256" key="6">
    <source>
        <dbReference type="SAM" id="Phobius"/>
    </source>
</evidence>
<name>A0A944DIB7_DENI1</name>
<keyword evidence="3 6" id="KW-0812">Transmembrane</keyword>
<feature type="transmembrane region" description="Helical" evidence="6">
    <location>
        <begin position="244"/>
        <end position="267"/>
    </location>
</feature>
<dbReference type="AlphaFoldDB" id="A0A944DIB7"/>
<feature type="transmembrane region" description="Helical" evidence="6">
    <location>
        <begin position="49"/>
        <end position="68"/>
    </location>
</feature>
<feature type="transmembrane region" description="Helical" evidence="6">
    <location>
        <begin position="332"/>
        <end position="365"/>
    </location>
</feature>
<dbReference type="CDD" id="cd07731">
    <property type="entry name" value="ComA-like_MBL-fold"/>
    <property type="match status" value="1"/>
</dbReference>
<evidence type="ECO:0000313" key="9">
    <source>
        <dbReference type="Proteomes" id="UP000694660"/>
    </source>
</evidence>
<feature type="transmembrane region" description="Helical" evidence="6">
    <location>
        <begin position="435"/>
        <end position="454"/>
    </location>
</feature>